<keyword evidence="1" id="KW-1133">Transmembrane helix</keyword>
<feature type="transmembrane region" description="Helical" evidence="1">
    <location>
        <begin position="23"/>
        <end position="42"/>
    </location>
</feature>
<dbReference type="AlphaFoldDB" id="F1ZBT0"/>
<evidence type="ECO:0000256" key="1">
    <source>
        <dbReference type="SAM" id="Phobius"/>
    </source>
</evidence>
<feature type="transmembrane region" description="Helical" evidence="1">
    <location>
        <begin position="121"/>
        <end position="141"/>
    </location>
</feature>
<evidence type="ECO:0000313" key="2">
    <source>
        <dbReference type="EMBL" id="EGD57994.1"/>
    </source>
</evidence>
<feature type="transmembrane region" description="Helical" evidence="1">
    <location>
        <begin position="96"/>
        <end position="115"/>
    </location>
</feature>
<comment type="caution">
    <text evidence="2">The sequence shown here is derived from an EMBL/GenBank/DDBJ whole genome shotgun (WGS) entry which is preliminary data.</text>
</comment>
<feature type="transmembrane region" description="Helical" evidence="1">
    <location>
        <begin position="54"/>
        <end position="75"/>
    </location>
</feature>
<reference evidence="2 3" key="1">
    <citation type="journal article" date="2012" name="J. Bacteriol.">
        <title>Draft Genome Sequence of Novosphingobium nitrogenifigens Y88T.</title>
        <authorList>
            <person name="Strabala T.J."/>
            <person name="Macdonald L."/>
            <person name="Liu V."/>
            <person name="Smit A.M."/>
        </authorList>
    </citation>
    <scope>NUCLEOTIDE SEQUENCE [LARGE SCALE GENOMIC DNA]</scope>
    <source>
        <strain evidence="2 3">DSM 19370</strain>
    </source>
</reference>
<name>F1ZBT0_9SPHN</name>
<sequence length="223" mass="23775">MNACAEMTGTEALGGVERRSSSVWIDGVVAMTVLVALGLGWQHRGDAVFDPRGWPGYLLGLCGSLAMLLVLCFSIRKRLGAVTRARRSVGWWYNAHILLGLAGPLAVLCHARFAWGSINSSFALGATLLVVASGVSGRYLLGAGRRLRARMAGALAVAEADLAAAGEGSEMRLARRRRNAARRAAGIAAALDRAGEVWHYAHIPLFMVLVPAVLLHVYMAHAY</sequence>
<proteinExistence type="predicted"/>
<evidence type="ECO:0000313" key="3">
    <source>
        <dbReference type="Proteomes" id="UP000004728"/>
    </source>
</evidence>
<dbReference type="eggNOG" id="COG1142">
    <property type="taxonomic scope" value="Bacteria"/>
</dbReference>
<organism evidence="2 3">
    <name type="scientific">Novosphingobium nitrogenifigens DSM 19370</name>
    <dbReference type="NCBI Taxonomy" id="983920"/>
    <lineage>
        <taxon>Bacteria</taxon>
        <taxon>Pseudomonadati</taxon>
        <taxon>Pseudomonadota</taxon>
        <taxon>Alphaproteobacteria</taxon>
        <taxon>Sphingomonadales</taxon>
        <taxon>Sphingomonadaceae</taxon>
        <taxon>Novosphingobium</taxon>
    </lineage>
</organism>
<keyword evidence="1" id="KW-0472">Membrane</keyword>
<dbReference type="InParanoid" id="F1ZBT0"/>
<keyword evidence="1" id="KW-0812">Transmembrane</keyword>
<feature type="transmembrane region" description="Helical" evidence="1">
    <location>
        <begin position="197"/>
        <end position="219"/>
    </location>
</feature>
<dbReference type="HOGENOM" id="CLU_1239119_0_0_5"/>
<dbReference type="Proteomes" id="UP000004728">
    <property type="component" value="Unassembled WGS sequence"/>
</dbReference>
<dbReference type="OrthoDB" id="6401090at2"/>
<dbReference type="EMBL" id="AEWJ01000051">
    <property type="protein sequence ID" value="EGD57994.1"/>
    <property type="molecule type" value="Genomic_DNA"/>
</dbReference>
<dbReference type="STRING" id="983920.Y88_3324"/>
<keyword evidence="3" id="KW-1185">Reference proteome</keyword>
<gene>
    <name evidence="2" type="ORF">Y88_3324</name>
</gene>
<protein>
    <submittedName>
        <fullName evidence="2">FAD-dependent pyridine nucleotide-disulfide oxidoreductase</fullName>
    </submittedName>
</protein>
<accession>F1ZBT0</accession>